<evidence type="ECO:0000256" key="1">
    <source>
        <dbReference type="SAM" id="SignalP"/>
    </source>
</evidence>
<comment type="caution">
    <text evidence="2">The sequence shown here is derived from an EMBL/GenBank/DDBJ whole genome shotgun (WGS) entry which is preliminary data.</text>
</comment>
<name>A0AAD9Y0K3_COLKA</name>
<dbReference type="EMBL" id="VYYT01000632">
    <property type="protein sequence ID" value="KAK2730870.1"/>
    <property type="molecule type" value="Genomic_DNA"/>
</dbReference>
<evidence type="ECO:0000313" key="2">
    <source>
        <dbReference type="EMBL" id="KAK2730870.1"/>
    </source>
</evidence>
<dbReference type="Proteomes" id="UP001281614">
    <property type="component" value="Unassembled WGS sequence"/>
</dbReference>
<proteinExistence type="predicted"/>
<protein>
    <submittedName>
        <fullName evidence="2">Uncharacterized protein</fullName>
    </submittedName>
</protein>
<sequence>MKITVFPFAWLAATAMAQCGVPPGASCTQVGQTACEFNGGYMALVTNIGIINDRCIAATKASGRKVRSAPVPERNVSVRPGLALLRESSFGRLKLSPTCASSRLQREIPMSLVTAGKAAYCCYVMTY</sequence>
<gene>
    <name evidence="2" type="ORF">CKAH01_09305</name>
</gene>
<feature type="signal peptide" evidence="1">
    <location>
        <begin position="1"/>
        <end position="17"/>
    </location>
</feature>
<evidence type="ECO:0000313" key="3">
    <source>
        <dbReference type="Proteomes" id="UP001281614"/>
    </source>
</evidence>
<keyword evidence="1" id="KW-0732">Signal</keyword>
<organism evidence="2 3">
    <name type="scientific">Colletotrichum kahawae</name>
    <name type="common">Coffee berry disease fungus</name>
    <dbReference type="NCBI Taxonomy" id="34407"/>
    <lineage>
        <taxon>Eukaryota</taxon>
        <taxon>Fungi</taxon>
        <taxon>Dikarya</taxon>
        <taxon>Ascomycota</taxon>
        <taxon>Pezizomycotina</taxon>
        <taxon>Sordariomycetes</taxon>
        <taxon>Hypocreomycetidae</taxon>
        <taxon>Glomerellales</taxon>
        <taxon>Glomerellaceae</taxon>
        <taxon>Colletotrichum</taxon>
        <taxon>Colletotrichum gloeosporioides species complex</taxon>
    </lineage>
</organism>
<feature type="chain" id="PRO_5042065296" evidence="1">
    <location>
        <begin position="18"/>
        <end position="127"/>
    </location>
</feature>
<dbReference type="AlphaFoldDB" id="A0AAD9Y0K3"/>
<accession>A0AAD9Y0K3</accession>
<keyword evidence="3" id="KW-1185">Reference proteome</keyword>
<reference evidence="2" key="1">
    <citation type="submission" date="2023-02" db="EMBL/GenBank/DDBJ databases">
        <title>Colletotrichum kahawae CIFC_Que2 genome sequencing and assembly.</title>
        <authorList>
            <person name="Baroncelli R."/>
        </authorList>
    </citation>
    <scope>NUCLEOTIDE SEQUENCE</scope>
    <source>
        <strain evidence="2">CIFC_Que2</strain>
    </source>
</reference>